<dbReference type="CDD" id="cd10941">
    <property type="entry name" value="CE4_PuuE_HpPgdA_like_2"/>
    <property type="match status" value="1"/>
</dbReference>
<dbReference type="AlphaFoldDB" id="A0ABD6C980"/>
<dbReference type="PANTHER" id="PTHR47561:SF1">
    <property type="entry name" value="POLYSACCHARIDE DEACETYLASE FAMILY PROTEIN (AFU_ORTHOLOGUE AFUA_6G05030)"/>
    <property type="match status" value="1"/>
</dbReference>
<dbReference type="PANTHER" id="PTHR47561">
    <property type="entry name" value="POLYSACCHARIDE DEACETYLASE FAMILY PROTEIN (AFU_ORTHOLOGUE AFUA_6G05030)"/>
    <property type="match status" value="1"/>
</dbReference>
<evidence type="ECO:0000313" key="2">
    <source>
        <dbReference type="EMBL" id="MFD1586903.1"/>
    </source>
</evidence>
<proteinExistence type="predicted"/>
<dbReference type="InterPro" id="IPR045235">
    <property type="entry name" value="PuuE_HpPgdA-like"/>
</dbReference>
<dbReference type="InterPro" id="IPR011330">
    <property type="entry name" value="Glyco_hydro/deAcase_b/a-brl"/>
</dbReference>
<gene>
    <name evidence="2" type="ORF">ACFR9U_07905</name>
</gene>
<dbReference type="Pfam" id="PF11959">
    <property type="entry name" value="DUF3473"/>
    <property type="match status" value="1"/>
</dbReference>
<dbReference type="Gene3D" id="3.20.20.370">
    <property type="entry name" value="Glycoside hydrolase/deacetylase"/>
    <property type="match status" value="1"/>
</dbReference>
<dbReference type="SUPFAM" id="SSF88713">
    <property type="entry name" value="Glycoside hydrolase/deacetylase"/>
    <property type="match status" value="1"/>
</dbReference>
<name>A0ABD6C980_9EURY</name>
<keyword evidence="3" id="KW-1185">Reference proteome</keyword>
<protein>
    <submittedName>
        <fullName evidence="2">Polysaccharide deacetylase family protein</fullName>
    </submittedName>
</protein>
<accession>A0ABD6C980</accession>
<dbReference type="Proteomes" id="UP001597119">
    <property type="component" value="Unassembled WGS sequence"/>
</dbReference>
<dbReference type="PROSITE" id="PS51677">
    <property type="entry name" value="NODB"/>
    <property type="match status" value="1"/>
</dbReference>
<reference evidence="2 3" key="1">
    <citation type="journal article" date="2019" name="Int. J. Syst. Evol. Microbiol.">
        <title>The Global Catalogue of Microorganisms (GCM) 10K type strain sequencing project: providing services to taxonomists for standard genome sequencing and annotation.</title>
        <authorList>
            <consortium name="The Broad Institute Genomics Platform"/>
            <consortium name="The Broad Institute Genome Sequencing Center for Infectious Disease"/>
            <person name="Wu L."/>
            <person name="Ma J."/>
        </authorList>
    </citation>
    <scope>NUCLEOTIDE SEQUENCE [LARGE SCALE GENOMIC DNA]</scope>
    <source>
        <strain evidence="2 3">CGMCC 1.12125</strain>
    </source>
</reference>
<dbReference type="InterPro" id="IPR002509">
    <property type="entry name" value="NODB_dom"/>
</dbReference>
<dbReference type="InterPro" id="IPR022560">
    <property type="entry name" value="DUF3473"/>
</dbReference>
<evidence type="ECO:0000259" key="1">
    <source>
        <dbReference type="PROSITE" id="PS51677"/>
    </source>
</evidence>
<organism evidence="2 3">
    <name type="scientific">Halorientalis brevis</name>
    <dbReference type="NCBI Taxonomy" id="1126241"/>
    <lineage>
        <taxon>Archaea</taxon>
        <taxon>Methanobacteriati</taxon>
        <taxon>Methanobacteriota</taxon>
        <taxon>Stenosarchaea group</taxon>
        <taxon>Halobacteria</taxon>
        <taxon>Halobacteriales</taxon>
        <taxon>Haloarculaceae</taxon>
        <taxon>Halorientalis</taxon>
    </lineage>
</organism>
<sequence>MTSPQAVLSVDFESFAQTPAYRNAAGSHPDSQDLGSDVVGRLLDRFDAHDADTTFFVVADLAERHPDRVRRVADAGHEIASHTQTHPHLTDLSAGERREELETSRKTLEEVTGATVSGFRAPSFDVPDGHFAELAAAGYSYDSSVVSCRSIPGWYGGEWSVHRPCRASDVVAGAPDAIGELPVAVMPGLGLPLTGTWLRFFGVHYTLLGMRLLARRGITPVLYVHPWEFCDLPAIEGVPRRIYFRSGEWMWRALDRLLSADFAFVTAQSVVEGTAESPKSKDY</sequence>
<feature type="domain" description="NodB homology" evidence="1">
    <location>
        <begin position="23"/>
        <end position="283"/>
    </location>
</feature>
<evidence type="ECO:0000313" key="3">
    <source>
        <dbReference type="Proteomes" id="UP001597119"/>
    </source>
</evidence>
<dbReference type="RefSeq" id="WP_247375780.1">
    <property type="nucleotide sequence ID" value="NZ_JALLGV010000001.1"/>
</dbReference>
<dbReference type="Pfam" id="PF01522">
    <property type="entry name" value="Polysacc_deac_1"/>
    <property type="match status" value="1"/>
</dbReference>
<comment type="caution">
    <text evidence="2">The sequence shown here is derived from an EMBL/GenBank/DDBJ whole genome shotgun (WGS) entry which is preliminary data.</text>
</comment>
<dbReference type="EMBL" id="JBHUDJ010000003">
    <property type="protein sequence ID" value="MFD1586903.1"/>
    <property type="molecule type" value="Genomic_DNA"/>
</dbReference>